<dbReference type="PANTHER" id="PTHR30520:SF6">
    <property type="entry name" value="FORMATE_NITRATE FAMILY TRANSPORTER (EUROFUNG)"/>
    <property type="match status" value="1"/>
</dbReference>
<evidence type="ECO:0000256" key="7">
    <source>
        <dbReference type="SAM" id="Phobius"/>
    </source>
</evidence>
<keyword evidence="3 7" id="KW-1133">Transmembrane helix</keyword>
<protein>
    <submittedName>
        <fullName evidence="8">ZYBA0S05-05578g1_1</fullName>
    </submittedName>
</protein>
<dbReference type="AlphaFoldDB" id="A0A8J2X8E9"/>
<reference evidence="9" key="1">
    <citation type="journal article" date="2013" name="Genome Announc.">
        <title>Genome sequence of the food spoilage yeast Zygosaccharomyces bailii CLIB 213(T).</title>
        <authorList>
            <person name="Galeote V."/>
            <person name="Bigey F."/>
            <person name="Devillers H."/>
            <person name="Neuveglise C."/>
            <person name="Dequin S."/>
        </authorList>
    </citation>
    <scope>NUCLEOTIDE SEQUENCE [LARGE SCALE GENOMIC DNA]</scope>
    <source>
        <strain evidence="9">CLIB 213 / ATCC 58445 / CBS 680 / CCRC 21525 / NBRC 1098 / NCYC 1416 / NRRL Y-2227</strain>
    </source>
</reference>
<organism evidence="8 9">
    <name type="scientific">Zygosaccharomyces bailii (strain CLIB 213 / ATCC 58445 / CBS 680 / BCRC 21525 / NBRC 1098 / NCYC 1416 / NRRL Y-2227)</name>
    <dbReference type="NCBI Taxonomy" id="1333698"/>
    <lineage>
        <taxon>Eukaryota</taxon>
        <taxon>Fungi</taxon>
        <taxon>Dikarya</taxon>
        <taxon>Ascomycota</taxon>
        <taxon>Saccharomycotina</taxon>
        <taxon>Saccharomycetes</taxon>
        <taxon>Saccharomycetales</taxon>
        <taxon>Saccharomycetaceae</taxon>
        <taxon>Zygosaccharomyces</taxon>
    </lineage>
</organism>
<feature type="region of interest" description="Disordered" evidence="6">
    <location>
        <begin position="522"/>
        <end position="580"/>
    </location>
</feature>
<evidence type="ECO:0000256" key="3">
    <source>
        <dbReference type="ARBA" id="ARBA00022989"/>
    </source>
</evidence>
<dbReference type="Pfam" id="PF01226">
    <property type="entry name" value="Form_Nir_trans"/>
    <property type="match status" value="1"/>
</dbReference>
<evidence type="ECO:0000313" key="9">
    <source>
        <dbReference type="Proteomes" id="UP000019375"/>
    </source>
</evidence>
<accession>A0A8J2X8E9</accession>
<feature type="region of interest" description="Disordered" evidence="6">
    <location>
        <begin position="296"/>
        <end position="325"/>
    </location>
</feature>
<feature type="region of interest" description="Disordered" evidence="6">
    <location>
        <begin position="340"/>
        <end position="386"/>
    </location>
</feature>
<dbReference type="Proteomes" id="UP000019375">
    <property type="component" value="Unassembled WGS sequence"/>
</dbReference>
<feature type="transmembrane region" description="Helical" evidence="7">
    <location>
        <begin position="32"/>
        <end position="51"/>
    </location>
</feature>
<proteinExistence type="inferred from homology"/>
<name>A0A8J2X8E9_ZYGB2</name>
<sequence>MVVDDSTYITPHEAALAIVATSMKKARMQLDVLIVNTVMAGILFSCGSILTVAVHSENPDTWDRNPGTLDFVSGIFCGTGLFYVVILGADLYNSNILYFSVGFLRRSVTIYDLLISWLCSIIGNLGGCLLVSYVICHLSASSTSHLWKIGSRKLVEGKASFSFIQTLLKGIGGNFLVCLAIYLQLMAKPLHVKWLLTVLPIFTFTACGFTHVVADMTVSFIGMLNGADVSVGKYIWKLLIPAAVGNILGGFFFSFTIPFYLHLLVVDRDRKRLDLPLYEERDEQPELNMDSRVVRVQPDEERYDEEEAEEEEQLQEKDARGERLSDTYATYNTCVPTFSRSSSSGTSSFSERPQVFDGPIMGASLTRNNSSRSNWSYGSTRSHRHVRNARRTPTGVFPVKGMRISLPKGSESPSFVRDNLESPVQARGVHVKTTDMDIGGNDNTNNVFDQRPGARLEKAINQLVTRVPSRRGTKELPRTTQDVFPYNQPPLTYSSRRSSCDNPLRPSSISLAVGVEQRNDLGIPKAKTPSLQKSSGSHLLARSSQSLPQSIYRGDSNFTFNGSSGGNEQFPQLDETLSRG</sequence>
<dbReference type="EMBL" id="HG316458">
    <property type="protein sequence ID" value="CDF89955.1"/>
    <property type="molecule type" value="Genomic_DNA"/>
</dbReference>
<feature type="transmembrane region" description="Helical" evidence="7">
    <location>
        <begin position="113"/>
        <end position="140"/>
    </location>
</feature>
<dbReference type="GO" id="GO:0015707">
    <property type="term" value="P:nitrite transport"/>
    <property type="evidence" value="ECO:0007669"/>
    <property type="project" value="TreeGrafter"/>
</dbReference>
<feature type="transmembrane region" description="Helical" evidence="7">
    <location>
        <begin position="194"/>
        <end position="214"/>
    </location>
</feature>
<keyword evidence="4 7" id="KW-0472">Membrane</keyword>
<evidence type="ECO:0000256" key="1">
    <source>
        <dbReference type="ARBA" id="ARBA00004141"/>
    </source>
</evidence>
<evidence type="ECO:0000256" key="2">
    <source>
        <dbReference type="ARBA" id="ARBA00022692"/>
    </source>
</evidence>
<evidence type="ECO:0000256" key="6">
    <source>
        <dbReference type="SAM" id="MobiDB-lite"/>
    </source>
</evidence>
<feature type="compositionally biased region" description="Low complexity" evidence="6">
    <location>
        <begin position="340"/>
        <end position="350"/>
    </location>
</feature>
<dbReference type="OrthoDB" id="4829at2759"/>
<gene>
    <name evidence="8" type="ORF">BN860_05578g</name>
</gene>
<dbReference type="InterPro" id="IPR023271">
    <property type="entry name" value="Aquaporin-like"/>
</dbReference>
<evidence type="ECO:0000256" key="4">
    <source>
        <dbReference type="ARBA" id="ARBA00023136"/>
    </source>
</evidence>
<feature type="compositionally biased region" description="Polar residues" evidence="6">
    <location>
        <begin position="529"/>
        <end position="549"/>
    </location>
</feature>
<feature type="compositionally biased region" description="Basic and acidic residues" evidence="6">
    <location>
        <begin position="314"/>
        <end position="325"/>
    </location>
</feature>
<dbReference type="InterPro" id="IPR000292">
    <property type="entry name" value="For/NO2_transpt"/>
</dbReference>
<feature type="compositionally biased region" description="Polar residues" evidence="6">
    <location>
        <begin position="365"/>
        <end position="380"/>
    </location>
</feature>
<evidence type="ECO:0000313" key="8">
    <source>
        <dbReference type="EMBL" id="CDF89955.1"/>
    </source>
</evidence>
<feature type="region of interest" description="Disordered" evidence="6">
    <location>
        <begin position="468"/>
        <end position="505"/>
    </location>
</feature>
<feature type="transmembrane region" description="Helical" evidence="7">
    <location>
        <begin position="71"/>
        <end position="92"/>
    </location>
</feature>
<dbReference type="PANTHER" id="PTHR30520">
    <property type="entry name" value="FORMATE TRANSPORTER-RELATED"/>
    <property type="match status" value="1"/>
</dbReference>
<feature type="transmembrane region" description="Helical" evidence="7">
    <location>
        <begin position="160"/>
        <end position="182"/>
    </location>
</feature>
<evidence type="ECO:0000256" key="5">
    <source>
        <dbReference type="ARBA" id="ARBA00049660"/>
    </source>
</evidence>
<dbReference type="GO" id="GO:0005886">
    <property type="term" value="C:plasma membrane"/>
    <property type="evidence" value="ECO:0007669"/>
    <property type="project" value="TreeGrafter"/>
</dbReference>
<feature type="compositionally biased region" description="Polar residues" evidence="6">
    <location>
        <begin position="489"/>
        <end position="505"/>
    </location>
</feature>
<feature type="compositionally biased region" description="Polar residues" evidence="6">
    <location>
        <begin position="556"/>
        <end position="570"/>
    </location>
</feature>
<comment type="similarity">
    <text evidence="5">Belongs to the FNT transporter (TC 1.A.16) family.</text>
</comment>
<dbReference type="Gene3D" id="1.20.1080.10">
    <property type="entry name" value="Glycerol uptake facilitator protein"/>
    <property type="match status" value="1"/>
</dbReference>
<feature type="transmembrane region" description="Helical" evidence="7">
    <location>
        <begin position="234"/>
        <end position="261"/>
    </location>
</feature>
<dbReference type="GO" id="GO:0015513">
    <property type="term" value="F:high-affinity secondary active nitrite transmembrane transporter activity"/>
    <property type="evidence" value="ECO:0007669"/>
    <property type="project" value="TreeGrafter"/>
</dbReference>
<keyword evidence="9" id="KW-1185">Reference proteome</keyword>
<keyword evidence="2 7" id="KW-0812">Transmembrane</keyword>
<comment type="subcellular location">
    <subcellularLocation>
        <location evidence="1">Membrane</location>
        <topology evidence="1">Multi-pass membrane protein</topology>
    </subcellularLocation>
</comment>
<feature type="compositionally biased region" description="Acidic residues" evidence="6">
    <location>
        <begin position="301"/>
        <end position="313"/>
    </location>
</feature>